<dbReference type="RefSeq" id="YP_004957192.1">
    <property type="nucleotide sequence ID" value="NC_016563.1"/>
</dbReference>
<dbReference type="GeneID" id="11536833"/>
<dbReference type="EMBL" id="HM144387">
    <property type="protein sequence ID" value="ADH03323.1"/>
    <property type="molecule type" value="Genomic_DNA"/>
</dbReference>
<dbReference type="OrthoDB" id="35335at10239"/>
<evidence type="ECO:0000313" key="2">
    <source>
        <dbReference type="Proteomes" id="UP000005445"/>
    </source>
</evidence>
<evidence type="ECO:0000313" key="1">
    <source>
        <dbReference type="EMBL" id="ADH03323.1"/>
    </source>
</evidence>
<keyword evidence="2" id="KW-1185">Reference proteome</keyword>
<reference evidence="1 2" key="1">
    <citation type="submission" date="2013-01" db="EMBL/GenBank/DDBJ databases">
        <title>Large myovirus of Bacillus.</title>
        <authorList>
            <person name="Klumpp J."/>
            <person name="Beyer W."/>
            <person name="Loessner M.J."/>
        </authorList>
    </citation>
    <scope>NUCLEOTIDE SEQUENCE [LARGE SCALE GENOMIC DNA]</scope>
</reference>
<proteinExistence type="predicted"/>
<sequence length="102" mass="12091">MKRDEIQDLQTAKEIKQGMREICQVFPFVPPHEVKNIVRRVRQFERVVTIHISIIINNGDYNIAIELLKGLNEMIQLVEGFREWDELSPQEVENNIRSLYNI</sequence>
<organism evidence="1 2">
    <name type="scientific">Bacillus phage W.Ph</name>
    <dbReference type="NCBI Taxonomy" id="764595"/>
    <lineage>
        <taxon>Viruses</taxon>
        <taxon>Duplodnaviria</taxon>
        <taxon>Heunggongvirae</taxon>
        <taxon>Uroviricota</taxon>
        <taxon>Caudoviricetes</taxon>
        <taxon>Herelleviridae</taxon>
        <taxon>Bastillevirinae</taxon>
        <taxon>Wphvirus</taxon>
        <taxon>Wphvirus WPh</taxon>
    </lineage>
</organism>
<dbReference type="KEGG" id="vg:11536833"/>
<accession>G9B1S8</accession>
<dbReference type="Proteomes" id="UP000005445">
    <property type="component" value="Segment"/>
</dbReference>
<protein>
    <submittedName>
        <fullName evidence="1">Gp177</fullName>
    </submittedName>
</protein>
<name>G9B1S8_9CAUD</name>